<dbReference type="InterPro" id="IPR025827">
    <property type="entry name" value="Zn_ribbon_recom_dom"/>
</dbReference>
<dbReference type="PANTHER" id="PTHR30461:SF23">
    <property type="entry name" value="DNA RECOMBINASE-RELATED"/>
    <property type="match status" value="1"/>
</dbReference>
<dbReference type="Pfam" id="PF00239">
    <property type="entry name" value="Resolvase"/>
    <property type="match status" value="1"/>
</dbReference>
<dbReference type="InterPro" id="IPR011109">
    <property type="entry name" value="DNA_bind_recombinase_dom"/>
</dbReference>
<dbReference type="STRING" id="1888892.BFL28_17480"/>
<evidence type="ECO:0000256" key="6">
    <source>
        <dbReference type="SAM" id="Coils"/>
    </source>
</evidence>
<name>A0A1E3LUU4_9SPHN</name>
<feature type="domain" description="Recombinase" evidence="8">
    <location>
        <begin position="164"/>
        <end position="293"/>
    </location>
</feature>
<feature type="active site" description="O-(5'-phospho-DNA)-serine intermediate" evidence="4 5">
    <location>
        <position position="16"/>
    </location>
</feature>
<dbReference type="InterPro" id="IPR038109">
    <property type="entry name" value="DNA_bind_recomb_sf"/>
</dbReference>
<feature type="domain" description="Resolvase/invertase-type recombinase catalytic" evidence="7">
    <location>
        <begin position="8"/>
        <end position="156"/>
    </location>
</feature>
<proteinExistence type="predicted"/>
<dbReference type="AlphaFoldDB" id="A0A1E3LUU4"/>
<dbReference type="CDD" id="cd00338">
    <property type="entry name" value="Ser_Recombinase"/>
    <property type="match status" value="1"/>
</dbReference>
<evidence type="ECO:0000256" key="3">
    <source>
        <dbReference type="ARBA" id="ARBA00023172"/>
    </source>
</evidence>
<evidence type="ECO:0000259" key="8">
    <source>
        <dbReference type="PROSITE" id="PS51737"/>
    </source>
</evidence>
<keyword evidence="6" id="KW-0175">Coiled coil</keyword>
<dbReference type="InterPro" id="IPR006118">
    <property type="entry name" value="Recombinase_CS"/>
</dbReference>
<dbReference type="GO" id="GO:0003677">
    <property type="term" value="F:DNA binding"/>
    <property type="evidence" value="ECO:0007669"/>
    <property type="project" value="UniProtKB-KW"/>
</dbReference>
<protein>
    <recommendedName>
        <fullName evidence="11">Serine recombinase</fullName>
    </recommendedName>
</protein>
<evidence type="ECO:0008006" key="11">
    <source>
        <dbReference type="Google" id="ProtNLM"/>
    </source>
</evidence>
<sequence>MPTPKIERALGYVRVSTQRQAEGGISLDNQQERLTTHYAQRGVELIDIYRDAGLSGTTDSRPGLQALFEHALRQGSGVTEIGVYSFSRLFRDHYLLEHYRRRLKRAGVRIVAITQDVGQDAEGDLVRSVLSNFDEYQSRQTAKFTRDTMRRNAADGYWNGAIPPFGYTTEIAEMRGHKARKRLAIEPSEALMVQQIFRMKRLGIGRGPMGYKKIVCHLNATGATLRGRKWHVSNVRDILTRSTYRGKHLYGVHDTRNGVRRPEEEWQEIAAPVIIPEAEWLEVQAGIVRNARHITAPTFVSGPTMLAGIAKCGHSECGNALTIATGKGGRYRYYRCSRNLRRGETACEGTSIRDQKLETIVIDAMAERLLRPERLQQLLANLLDDSSAAVRERQAHLKALRTERTRVDGAIQNMFDFIEQGVVSARDMDFAARLAAQRTRRADLEQEILLVERQLSAADRRVTPEAIDRLGEVILAKLRSDDPTLRQGYARRFIAKVVVAPQLITITGPIKSLEIAANGGPDHQAPMVPSLDREWCRLQDSNL</sequence>
<dbReference type="PROSITE" id="PS00397">
    <property type="entry name" value="RECOMBINASES_1"/>
    <property type="match status" value="1"/>
</dbReference>
<dbReference type="PANTHER" id="PTHR30461">
    <property type="entry name" value="DNA-INVERTASE FROM LAMBDOID PROPHAGE"/>
    <property type="match status" value="1"/>
</dbReference>
<dbReference type="Pfam" id="PF07508">
    <property type="entry name" value="Recombinase"/>
    <property type="match status" value="1"/>
</dbReference>
<dbReference type="PROSITE" id="PS51737">
    <property type="entry name" value="RECOMBINASE_DNA_BIND"/>
    <property type="match status" value="1"/>
</dbReference>
<dbReference type="SMART" id="SM00857">
    <property type="entry name" value="Resolvase"/>
    <property type="match status" value="1"/>
</dbReference>
<evidence type="ECO:0000313" key="9">
    <source>
        <dbReference type="EMBL" id="ODP37504.1"/>
    </source>
</evidence>
<reference evidence="9 10" key="1">
    <citation type="submission" date="2016-08" db="EMBL/GenBank/DDBJ databases">
        <title>Draft genome of the agarase producing Sphingomonas sp. MCT13.</title>
        <authorList>
            <person name="D'Andrea M.M."/>
            <person name="Rossolini G.M."/>
            <person name="Thaller M.C."/>
        </authorList>
    </citation>
    <scope>NUCLEOTIDE SEQUENCE [LARGE SCALE GENOMIC DNA]</scope>
    <source>
        <strain evidence="9 10">MCT13</strain>
    </source>
</reference>
<dbReference type="RefSeq" id="WP_069320744.1">
    <property type="nucleotide sequence ID" value="NZ_MDDS01000028.1"/>
</dbReference>
<dbReference type="PROSITE" id="PS51736">
    <property type="entry name" value="RECOMBINASES_3"/>
    <property type="match status" value="1"/>
</dbReference>
<evidence type="ECO:0000256" key="4">
    <source>
        <dbReference type="PIRSR" id="PIRSR606118-50"/>
    </source>
</evidence>
<evidence type="ECO:0000259" key="7">
    <source>
        <dbReference type="PROSITE" id="PS51736"/>
    </source>
</evidence>
<evidence type="ECO:0000256" key="5">
    <source>
        <dbReference type="PROSITE-ProRule" id="PRU10137"/>
    </source>
</evidence>
<dbReference type="GO" id="GO:0000150">
    <property type="term" value="F:DNA strand exchange activity"/>
    <property type="evidence" value="ECO:0007669"/>
    <property type="project" value="InterPro"/>
</dbReference>
<gene>
    <name evidence="9" type="ORF">BFL28_17480</name>
</gene>
<keyword evidence="1" id="KW-0229">DNA integration</keyword>
<dbReference type="Gene3D" id="3.90.1750.20">
    <property type="entry name" value="Putative Large Serine Recombinase, Chain B, Domain 2"/>
    <property type="match status" value="1"/>
</dbReference>
<dbReference type="InterPro" id="IPR050639">
    <property type="entry name" value="SSR_resolvase"/>
</dbReference>
<dbReference type="Proteomes" id="UP000094487">
    <property type="component" value="Unassembled WGS sequence"/>
</dbReference>
<evidence type="ECO:0000256" key="1">
    <source>
        <dbReference type="ARBA" id="ARBA00022908"/>
    </source>
</evidence>
<feature type="coiled-coil region" evidence="6">
    <location>
        <begin position="434"/>
        <end position="461"/>
    </location>
</feature>
<keyword evidence="3" id="KW-0233">DNA recombination</keyword>
<dbReference type="OrthoDB" id="9791494at2"/>
<dbReference type="SUPFAM" id="SSF53041">
    <property type="entry name" value="Resolvase-like"/>
    <property type="match status" value="1"/>
</dbReference>
<comment type="caution">
    <text evidence="9">The sequence shown here is derived from an EMBL/GenBank/DDBJ whole genome shotgun (WGS) entry which is preliminary data.</text>
</comment>
<dbReference type="Pfam" id="PF13408">
    <property type="entry name" value="Zn_ribbon_recom"/>
    <property type="match status" value="1"/>
</dbReference>
<evidence type="ECO:0000256" key="2">
    <source>
        <dbReference type="ARBA" id="ARBA00023125"/>
    </source>
</evidence>
<dbReference type="InterPro" id="IPR006119">
    <property type="entry name" value="Resolv_N"/>
</dbReference>
<evidence type="ECO:0000313" key="10">
    <source>
        <dbReference type="Proteomes" id="UP000094487"/>
    </source>
</evidence>
<accession>A0A1E3LUU4</accession>
<dbReference type="EMBL" id="MDDS01000028">
    <property type="protein sequence ID" value="ODP37504.1"/>
    <property type="molecule type" value="Genomic_DNA"/>
</dbReference>
<keyword evidence="10" id="KW-1185">Reference proteome</keyword>
<dbReference type="GO" id="GO:0015074">
    <property type="term" value="P:DNA integration"/>
    <property type="evidence" value="ECO:0007669"/>
    <property type="project" value="UniProtKB-KW"/>
</dbReference>
<keyword evidence="2" id="KW-0238">DNA-binding</keyword>
<dbReference type="InterPro" id="IPR036162">
    <property type="entry name" value="Resolvase-like_N_sf"/>
</dbReference>
<dbReference type="Gene3D" id="3.40.50.1390">
    <property type="entry name" value="Resolvase, N-terminal catalytic domain"/>
    <property type="match status" value="1"/>
</dbReference>
<organism evidence="9 10">
    <name type="scientific">Sphingomonas turrisvirgatae</name>
    <dbReference type="NCBI Taxonomy" id="1888892"/>
    <lineage>
        <taxon>Bacteria</taxon>
        <taxon>Pseudomonadati</taxon>
        <taxon>Pseudomonadota</taxon>
        <taxon>Alphaproteobacteria</taxon>
        <taxon>Sphingomonadales</taxon>
        <taxon>Sphingomonadaceae</taxon>
        <taxon>Sphingomonas</taxon>
    </lineage>
</organism>